<keyword evidence="4 9" id="KW-0812">Transmembrane</keyword>
<dbReference type="PROSITE" id="PS00755">
    <property type="entry name" value="SECY_1"/>
    <property type="match status" value="1"/>
</dbReference>
<gene>
    <name evidence="9 13" type="primary">secY</name>
    <name evidence="13" type="ORF">ODV15_09675</name>
</gene>
<evidence type="ECO:0000256" key="9">
    <source>
        <dbReference type="HAMAP-Rule" id="MF_01465"/>
    </source>
</evidence>
<feature type="transmembrane region" description="Helical" evidence="9">
    <location>
        <begin position="362"/>
        <end position="382"/>
    </location>
</feature>
<dbReference type="PIRSF" id="PIRSF004557">
    <property type="entry name" value="SecY"/>
    <property type="match status" value="1"/>
</dbReference>
<proteinExistence type="inferred from homology"/>
<dbReference type="Gene3D" id="1.10.3370.10">
    <property type="entry name" value="SecY subunit domain"/>
    <property type="match status" value="1"/>
</dbReference>
<evidence type="ECO:0000256" key="2">
    <source>
        <dbReference type="ARBA" id="ARBA00005751"/>
    </source>
</evidence>
<feature type="transmembrane region" description="Helical" evidence="9">
    <location>
        <begin position="72"/>
        <end position="93"/>
    </location>
</feature>
<comment type="caution">
    <text evidence="9">Lacks conserved residue(s) required for the propagation of feature annotation.</text>
</comment>
<comment type="caution">
    <text evidence="13">The sequence shown here is derived from an EMBL/GenBank/DDBJ whole genome shotgun (WGS) entry which is preliminary data.</text>
</comment>
<dbReference type="InterPro" id="IPR023201">
    <property type="entry name" value="SecY_dom_sf"/>
</dbReference>
<keyword evidence="6 9" id="KW-1133">Transmembrane helix</keyword>
<dbReference type="EMBL" id="JAOTGU010000019">
    <property type="protein sequence ID" value="MDB6262809.1"/>
    <property type="molecule type" value="Genomic_DNA"/>
</dbReference>
<comment type="subunit">
    <text evidence="9">Component of the Sec protein translocase complex. Heterotrimer consisting of SecY, SecE and SecG subunits. The heterotrimers can form oligomers, although 1 heterotrimer is thought to be able to translocate proteins. Interacts with the ribosome. Interacts with SecDF, and other proteins may be involved. Interacts with SecA.</text>
</comment>
<comment type="subcellular location">
    <subcellularLocation>
        <location evidence="9">Cell membrane</location>
        <topology evidence="9">Multi-pass membrane protein</topology>
    </subcellularLocation>
    <subcellularLocation>
        <location evidence="1 11">Membrane</location>
        <topology evidence="1 11">Multi-pass membrane protein</topology>
    </subcellularLocation>
</comment>
<feature type="transmembrane region" description="Helical" evidence="9">
    <location>
        <begin position="12"/>
        <end position="34"/>
    </location>
</feature>
<sequence>MYSTKKESRKNLIKRICFTIFVLLVYNALSYVIIPGIDPRQLAKVANNPSLMMMSLFSGGGFQNLSLMSMGVSPYITAQIIVQLFSSGAIKILTEWSNEGKIGRQKLTTLTRWISLVLGFVQAIGIVAGINALAQYGFAVQNTWLNYIVIGMLLTAGSFIGMWLGDQITQNGLGNGISVIIAAGIIKRIPDIAKTFILSVSTTIGVKWDIVLPILLCAIIMMAVIIWFNRSEYRVPVQYTRRGTEKTDDSYLPLKLIVPGVIPVIFAASILTIPQTVLLFFQTRNTSPIYKMFNDFFSLTSPTGITLYAILIVLFTYVYSVVQVDPIKLADNLSKQDAYIPSIWPGDPTAIYMKELIYKLDLPGSMFLMIISVIPLIASNTISPSLQMGLSGSSLLIIVGTLTDIGRQIEGLKLKEGYSHFLSTKHSF</sequence>
<dbReference type="Pfam" id="PF00344">
    <property type="entry name" value="SecY"/>
    <property type="match status" value="1"/>
</dbReference>
<dbReference type="GO" id="GO:0006605">
    <property type="term" value="P:protein targeting"/>
    <property type="evidence" value="ECO:0007669"/>
    <property type="project" value="UniProtKB-UniRule"/>
</dbReference>
<keyword evidence="9" id="KW-1003">Cell membrane</keyword>
<dbReference type="AlphaFoldDB" id="A0A9X3WCX8"/>
<feature type="transmembrane region" description="Helical" evidence="9">
    <location>
        <begin position="144"/>
        <end position="165"/>
    </location>
</feature>
<evidence type="ECO:0000256" key="10">
    <source>
        <dbReference type="RuleBase" id="RU000537"/>
    </source>
</evidence>
<keyword evidence="8 9" id="KW-0472">Membrane</keyword>
<dbReference type="RefSeq" id="WP_271870747.1">
    <property type="nucleotide sequence ID" value="NZ_JAOTGU010000019.1"/>
</dbReference>
<dbReference type="Proteomes" id="UP001143700">
    <property type="component" value="Unassembled WGS sequence"/>
</dbReference>
<reference evidence="13" key="1">
    <citation type="journal article" date="2022" name="Microorganisms">
        <title>Antibiotic Susceptibility, Resistance Gene Determinants and Corresponding Genomic Regions in Lactobacillus amylovorus Isolates Derived from Wild Boars and Domestic Pigs.</title>
        <authorList>
            <person name="Moravkova M."/>
            <person name="Kostovova I."/>
            <person name="Kavanova K."/>
            <person name="Pechar R."/>
            <person name="Stanek S."/>
            <person name="Brychta A."/>
            <person name="Zeman M."/>
            <person name="Kubasova T."/>
        </authorList>
    </citation>
    <scope>NUCLEOTIDE SEQUENCE</scope>
    <source>
        <strain evidence="13">M356A</strain>
    </source>
</reference>
<dbReference type="PRINTS" id="PR00303">
    <property type="entry name" value="SECYTRNLCASE"/>
</dbReference>
<feature type="transmembrane region" description="Helical" evidence="9">
    <location>
        <begin position="113"/>
        <end position="138"/>
    </location>
</feature>
<keyword evidence="5 9" id="KW-0653">Protein transport</keyword>
<dbReference type="InterPro" id="IPR030659">
    <property type="entry name" value="SecY_CS"/>
</dbReference>
<evidence type="ECO:0000256" key="5">
    <source>
        <dbReference type="ARBA" id="ARBA00022927"/>
    </source>
</evidence>
<evidence type="ECO:0000256" key="8">
    <source>
        <dbReference type="ARBA" id="ARBA00023136"/>
    </source>
</evidence>
<dbReference type="PROSITE" id="PS00756">
    <property type="entry name" value="SECY_2"/>
    <property type="match status" value="1"/>
</dbReference>
<evidence type="ECO:0000256" key="4">
    <source>
        <dbReference type="ARBA" id="ARBA00022692"/>
    </source>
</evidence>
<evidence type="ECO:0000256" key="6">
    <source>
        <dbReference type="ARBA" id="ARBA00022989"/>
    </source>
</evidence>
<dbReference type="GO" id="GO:0005886">
    <property type="term" value="C:plasma membrane"/>
    <property type="evidence" value="ECO:0007669"/>
    <property type="project" value="UniProtKB-SubCell"/>
</dbReference>
<evidence type="ECO:0000256" key="12">
    <source>
        <dbReference type="RuleBase" id="RU004349"/>
    </source>
</evidence>
<evidence type="ECO:0000256" key="11">
    <source>
        <dbReference type="RuleBase" id="RU003484"/>
    </source>
</evidence>
<dbReference type="GO" id="GO:0065002">
    <property type="term" value="P:intracellular protein transmembrane transport"/>
    <property type="evidence" value="ECO:0007669"/>
    <property type="project" value="UniProtKB-UniRule"/>
</dbReference>
<name>A0A9X3WCX8_LACAM</name>
<dbReference type="HAMAP" id="MF_01465">
    <property type="entry name" value="SecY"/>
    <property type="match status" value="1"/>
</dbReference>
<dbReference type="GO" id="GO:0043952">
    <property type="term" value="P:protein transport by the Sec complex"/>
    <property type="evidence" value="ECO:0007669"/>
    <property type="project" value="UniProtKB-UniRule"/>
</dbReference>
<feature type="transmembrane region" description="Helical" evidence="9">
    <location>
        <begin position="210"/>
        <end position="228"/>
    </location>
</feature>
<feature type="transmembrane region" description="Helical" evidence="9">
    <location>
        <begin position="301"/>
        <end position="322"/>
    </location>
</feature>
<evidence type="ECO:0000313" key="14">
    <source>
        <dbReference type="Proteomes" id="UP001143700"/>
    </source>
</evidence>
<dbReference type="InterPro" id="IPR026593">
    <property type="entry name" value="SecY"/>
</dbReference>
<dbReference type="SUPFAM" id="SSF103491">
    <property type="entry name" value="Preprotein translocase SecY subunit"/>
    <property type="match status" value="1"/>
</dbReference>
<accession>A0A9X3WCX8</accession>
<dbReference type="InterPro" id="IPR002208">
    <property type="entry name" value="SecY/SEC61-alpha"/>
</dbReference>
<evidence type="ECO:0000313" key="13">
    <source>
        <dbReference type="EMBL" id="MDB6262809.1"/>
    </source>
</evidence>
<comment type="similarity">
    <text evidence="2 9 12">Belongs to the SecY/SEC61-alpha family.</text>
</comment>
<protein>
    <recommendedName>
        <fullName evidence="9 10">Protein translocase subunit SecY</fullName>
    </recommendedName>
</protein>
<feature type="transmembrane region" description="Helical" evidence="9">
    <location>
        <begin position="172"/>
        <end position="190"/>
    </location>
</feature>
<keyword evidence="3 9" id="KW-0813">Transport</keyword>
<evidence type="ECO:0000256" key="3">
    <source>
        <dbReference type="ARBA" id="ARBA00022448"/>
    </source>
</evidence>
<feature type="transmembrane region" description="Helical" evidence="9">
    <location>
        <begin position="256"/>
        <end position="281"/>
    </location>
</feature>
<dbReference type="PANTHER" id="PTHR10906">
    <property type="entry name" value="SECY/SEC61-ALPHA FAMILY MEMBER"/>
    <property type="match status" value="1"/>
</dbReference>
<evidence type="ECO:0000256" key="7">
    <source>
        <dbReference type="ARBA" id="ARBA00023010"/>
    </source>
</evidence>
<comment type="function">
    <text evidence="9 10">The central subunit of the protein translocation channel SecYEG. Consists of two halves formed by TMs 1-5 and 6-10. These two domains form a lateral gate at the front which open onto the bilayer between TMs 2 and 7, and are clamped together by SecE at the back. The channel is closed by both a pore ring composed of hydrophobic SecY resides and a short helix (helix 2A) on the extracellular side of the membrane which forms a plug. The plug probably moves laterally to allow the channel to open. The ring and the pore may move independently.</text>
</comment>
<organism evidence="13 14">
    <name type="scientific">Lactobacillus amylovorus</name>
    <dbReference type="NCBI Taxonomy" id="1604"/>
    <lineage>
        <taxon>Bacteria</taxon>
        <taxon>Bacillati</taxon>
        <taxon>Bacillota</taxon>
        <taxon>Bacilli</taxon>
        <taxon>Lactobacillales</taxon>
        <taxon>Lactobacillaceae</taxon>
        <taxon>Lactobacillus</taxon>
    </lineage>
</organism>
<reference evidence="13" key="2">
    <citation type="submission" date="2022-10" db="EMBL/GenBank/DDBJ databases">
        <authorList>
            <person name="Kostovova I."/>
            <person name="Moravkova M."/>
            <person name="Pechar R."/>
        </authorList>
    </citation>
    <scope>NUCLEOTIDE SEQUENCE</scope>
    <source>
        <strain evidence="13">M356A</strain>
    </source>
</reference>
<dbReference type="NCBIfam" id="TIGR00967">
    <property type="entry name" value="3a0501s007"/>
    <property type="match status" value="1"/>
</dbReference>
<evidence type="ECO:0000256" key="1">
    <source>
        <dbReference type="ARBA" id="ARBA00004141"/>
    </source>
</evidence>
<keyword evidence="7 9" id="KW-0811">Translocation</keyword>